<reference evidence="13" key="1">
    <citation type="journal article" date="2019" name="Int. J. Syst. Evol. Microbiol.">
        <title>The Global Catalogue of Microorganisms (GCM) 10K type strain sequencing project: providing services to taxonomists for standard genome sequencing and annotation.</title>
        <authorList>
            <consortium name="The Broad Institute Genomics Platform"/>
            <consortium name="The Broad Institute Genome Sequencing Center for Infectious Disease"/>
            <person name="Wu L."/>
            <person name="Ma J."/>
        </authorList>
    </citation>
    <scope>NUCLEOTIDE SEQUENCE [LARGE SCALE GENOMIC DNA]</scope>
    <source>
        <strain evidence="13">DFY28</strain>
    </source>
</reference>
<evidence type="ECO:0000313" key="13">
    <source>
        <dbReference type="Proteomes" id="UP001596098"/>
    </source>
</evidence>
<evidence type="ECO:0000256" key="10">
    <source>
        <dbReference type="SAM" id="MobiDB-lite"/>
    </source>
</evidence>
<dbReference type="EMBL" id="JBHSQI010000009">
    <property type="protein sequence ID" value="MFC6154800.1"/>
    <property type="molecule type" value="Genomic_DNA"/>
</dbReference>
<evidence type="ECO:0000256" key="9">
    <source>
        <dbReference type="ARBA" id="ARBA00023118"/>
    </source>
</evidence>
<keyword evidence="5" id="KW-0547">Nucleotide-binding</keyword>
<dbReference type="NCBIfam" id="TIGR01587">
    <property type="entry name" value="cas3_core"/>
    <property type="match status" value="1"/>
</dbReference>
<dbReference type="InterPro" id="IPR054712">
    <property type="entry name" value="Cas3-like_dom"/>
</dbReference>
<comment type="similarity">
    <text evidence="1">In the N-terminal section; belongs to the CRISPR-associated nuclease Cas3-HD family.</text>
</comment>
<evidence type="ECO:0000256" key="4">
    <source>
        <dbReference type="ARBA" id="ARBA00022723"/>
    </source>
</evidence>
<keyword evidence="3" id="KW-0540">Nuclease</keyword>
<feature type="domain" description="HD Cas3-type" evidence="11">
    <location>
        <begin position="38"/>
        <end position="251"/>
    </location>
</feature>
<evidence type="ECO:0000259" key="11">
    <source>
        <dbReference type="PROSITE" id="PS51643"/>
    </source>
</evidence>
<comment type="caution">
    <text evidence="12">The sequence shown here is derived from an EMBL/GenBank/DDBJ whole genome shotgun (WGS) entry which is preliminary data.</text>
</comment>
<dbReference type="Proteomes" id="UP001596098">
    <property type="component" value="Unassembled WGS sequence"/>
</dbReference>
<dbReference type="InterPro" id="IPR006474">
    <property type="entry name" value="Helicase_Cas3_CRISPR-ass_core"/>
</dbReference>
<keyword evidence="7" id="KW-0347">Helicase</keyword>
<dbReference type="InterPro" id="IPR006483">
    <property type="entry name" value="CRISPR-assoc_Cas3_HD"/>
</dbReference>
<evidence type="ECO:0000256" key="8">
    <source>
        <dbReference type="ARBA" id="ARBA00022840"/>
    </source>
</evidence>
<dbReference type="InterPro" id="IPR038257">
    <property type="entry name" value="CRISPR-assoc_Cas3_HD_sf"/>
</dbReference>
<comment type="similarity">
    <text evidence="2">In the central section; belongs to the CRISPR-associated helicase Cas3 family.</text>
</comment>
<dbReference type="Pfam" id="PF18019">
    <property type="entry name" value="Cas3_HD"/>
    <property type="match status" value="1"/>
</dbReference>
<dbReference type="NCBIfam" id="TIGR01596">
    <property type="entry name" value="cas3_HD"/>
    <property type="match status" value="1"/>
</dbReference>
<dbReference type="PROSITE" id="PS51643">
    <property type="entry name" value="HD_CAS3"/>
    <property type="match status" value="1"/>
</dbReference>
<feature type="region of interest" description="Disordered" evidence="10">
    <location>
        <begin position="1"/>
        <end position="40"/>
    </location>
</feature>
<dbReference type="CDD" id="cd17930">
    <property type="entry name" value="DEXHc_cas3"/>
    <property type="match status" value="1"/>
</dbReference>
<protein>
    <submittedName>
        <fullName evidence="12">CRISPR-associated helicase Cas3</fullName>
    </submittedName>
</protein>
<evidence type="ECO:0000256" key="3">
    <source>
        <dbReference type="ARBA" id="ARBA00022722"/>
    </source>
</evidence>
<evidence type="ECO:0000256" key="6">
    <source>
        <dbReference type="ARBA" id="ARBA00022801"/>
    </source>
</evidence>
<evidence type="ECO:0000256" key="2">
    <source>
        <dbReference type="ARBA" id="ARBA00009046"/>
    </source>
</evidence>
<name>A0ABW1R2N0_9ACTN</name>
<keyword evidence="13" id="KW-1185">Reference proteome</keyword>
<keyword evidence="9" id="KW-0051">Antiviral defense</keyword>
<dbReference type="Gene3D" id="1.10.3210.30">
    <property type="match status" value="1"/>
</dbReference>
<sequence>MVHSGRVLTGTEELNDLGDASRRPDPRLHGKDPGPRPGRDGSYPLLCHLLDTAVVMQHLWDTRVRPELRSAISRAADVDADQMRKLLAYAAAIHDLGKLNPYFQFQERRGSGFDFADELASGVRLPKTPGTLRSAMDSDPLHPLRRHEFLTHRMVTGSWAENTTSVRGAGWIGVVAGGHHGHWRAPETHLGWVGNGGDELLEGWEEPHTLVHQRVLTTLGVDADEVRPLSSSHGAVAFACTSGLLTLADWIASDDTQVRSGKELWSTGVDPYTSTDTAREWMRVRSETLHAHVRQSLGPLGHLTRDEMEAVTLGAFQPRPLQAEALARQGADDSGLWIAMYPTGDGKTEAALLRGAARPEEGLFFGLPTLATTDAMERRLQQVGAALDDPSRFPLIKSHQQVQLVASEDEPSFEGANDLECSNRPDLIWYSAAIRRLVAPNVVGTVDQALSGALAQRHITLRLLGLANHHVVLDEIHTFDHYQTELLVELLYWWGLTGTRVTLLSATLPSAHMRSMVRAYRAGVLAAPLRQDGGGDDLGGLVASFPSTVSVAGHAEDGHVDVTVRSPQGEVRRPQPTRFDVVEVMDREARRSAHVEWAKRTVSQHRTSPVAIVLNTVADCADVARQLASDESVLRSHDVLCLHSAMVAGHRTSIEAALVSRSGKGAHGCGFGPTARPVIVVGTQVIQASLDYDVDFMSSDLAPAPDLIQRLGRVWRFEGALPGEFRGGRLAESEPRTMQVVTVVDEAGQVSHRGAAPYLAAVLARTRRSLLDRIESEPVVDVFGFSQEWVDAAYDQDPHALFAIEESEAKAALDEVLAGSARVRAASFSRASLARPSGDSTRALLPAPRGKRSARWCDLVALTHRSDDEALMRTRFIEQEAFTVLLFDSSAEAHFRDGDGQAVRFPSLDIQQLLDMTPSQHHSYECFQMNVPLALKTAIEPALEKTLAGHEWKPRSARAAAARPLDLRHLVDIASYHPETGLTKDTA</sequence>
<dbReference type="InterPro" id="IPR027417">
    <property type="entry name" value="P-loop_NTPase"/>
</dbReference>
<evidence type="ECO:0000313" key="12">
    <source>
        <dbReference type="EMBL" id="MFC6154800.1"/>
    </source>
</evidence>
<dbReference type="Gene3D" id="3.40.50.300">
    <property type="entry name" value="P-loop containing nucleotide triphosphate hydrolases"/>
    <property type="match status" value="2"/>
</dbReference>
<feature type="compositionally biased region" description="Basic and acidic residues" evidence="10">
    <location>
        <begin position="19"/>
        <end position="39"/>
    </location>
</feature>
<dbReference type="CDD" id="cd09641">
    <property type="entry name" value="Cas3''_I"/>
    <property type="match status" value="1"/>
</dbReference>
<organism evidence="12 13">
    <name type="scientific">Nocardioides yefusunii</name>
    <dbReference type="NCBI Taxonomy" id="2500546"/>
    <lineage>
        <taxon>Bacteria</taxon>
        <taxon>Bacillati</taxon>
        <taxon>Actinomycetota</taxon>
        <taxon>Actinomycetes</taxon>
        <taxon>Propionibacteriales</taxon>
        <taxon>Nocardioidaceae</taxon>
        <taxon>Nocardioides</taxon>
    </lineage>
</organism>
<gene>
    <name evidence="12" type="primary">cas3</name>
    <name evidence="12" type="ORF">ACFPWU_14115</name>
</gene>
<evidence type="ECO:0000256" key="1">
    <source>
        <dbReference type="ARBA" id="ARBA00006847"/>
    </source>
</evidence>
<dbReference type="Pfam" id="PF22590">
    <property type="entry name" value="Cas3-like_C_2"/>
    <property type="match status" value="1"/>
</dbReference>
<keyword evidence="4" id="KW-0479">Metal-binding</keyword>
<accession>A0ABW1R2N0</accession>
<proteinExistence type="inferred from homology"/>
<keyword evidence="8" id="KW-0067">ATP-binding</keyword>
<evidence type="ECO:0000256" key="5">
    <source>
        <dbReference type="ARBA" id="ARBA00022741"/>
    </source>
</evidence>
<dbReference type="RefSeq" id="WP_378529067.1">
    <property type="nucleotide sequence ID" value="NZ_JBHSQI010000009.1"/>
</dbReference>
<dbReference type="SUPFAM" id="SSF52540">
    <property type="entry name" value="P-loop containing nucleoside triphosphate hydrolases"/>
    <property type="match status" value="1"/>
</dbReference>
<evidence type="ECO:0000256" key="7">
    <source>
        <dbReference type="ARBA" id="ARBA00022806"/>
    </source>
</evidence>
<keyword evidence="6" id="KW-0378">Hydrolase</keyword>